<dbReference type="AlphaFoldDB" id="A0A8J2LB37"/>
<organism evidence="1 2">
    <name type="scientific">Allacma fusca</name>
    <dbReference type="NCBI Taxonomy" id="39272"/>
    <lineage>
        <taxon>Eukaryota</taxon>
        <taxon>Metazoa</taxon>
        <taxon>Ecdysozoa</taxon>
        <taxon>Arthropoda</taxon>
        <taxon>Hexapoda</taxon>
        <taxon>Collembola</taxon>
        <taxon>Symphypleona</taxon>
        <taxon>Sminthuridae</taxon>
        <taxon>Allacma</taxon>
    </lineage>
</organism>
<sequence>ILMSRHAMQRDLPTFSGEPEEWATFAASFIRSTQACNFSNDENLSRLQKCLRGKAKDMVQSLLVTPENVPEIMQTLEFNFGQAENIIGDLIVKAEAAVTVQENKPDSLIDF</sequence>
<dbReference type="InterPro" id="IPR005312">
    <property type="entry name" value="DUF1759"/>
</dbReference>
<feature type="non-terminal residue" evidence="1">
    <location>
        <position position="1"/>
    </location>
</feature>
<proteinExistence type="predicted"/>
<gene>
    <name evidence="1" type="ORF">AFUS01_LOCUS41736</name>
</gene>
<keyword evidence="2" id="KW-1185">Reference proteome</keyword>
<evidence type="ECO:0000313" key="1">
    <source>
        <dbReference type="EMBL" id="CAG7832023.1"/>
    </source>
</evidence>
<dbReference type="Pfam" id="PF03564">
    <property type="entry name" value="DUF1759"/>
    <property type="match status" value="1"/>
</dbReference>
<comment type="caution">
    <text evidence="1">The sequence shown here is derived from an EMBL/GenBank/DDBJ whole genome shotgun (WGS) entry which is preliminary data.</text>
</comment>
<accession>A0A8J2LB37</accession>
<reference evidence="1" key="1">
    <citation type="submission" date="2021-06" db="EMBL/GenBank/DDBJ databases">
        <authorList>
            <person name="Hodson N. C."/>
            <person name="Mongue J. A."/>
            <person name="Jaron S. K."/>
        </authorList>
    </citation>
    <scope>NUCLEOTIDE SEQUENCE</scope>
</reference>
<dbReference type="EMBL" id="CAJVCH010563137">
    <property type="protein sequence ID" value="CAG7832023.1"/>
    <property type="molecule type" value="Genomic_DNA"/>
</dbReference>
<name>A0A8J2LB37_9HEXA</name>
<dbReference type="OrthoDB" id="8053712at2759"/>
<protein>
    <submittedName>
        <fullName evidence="1">Uncharacterized protein</fullName>
    </submittedName>
</protein>
<evidence type="ECO:0000313" key="2">
    <source>
        <dbReference type="Proteomes" id="UP000708208"/>
    </source>
</evidence>
<feature type="non-terminal residue" evidence="1">
    <location>
        <position position="111"/>
    </location>
</feature>
<dbReference type="Proteomes" id="UP000708208">
    <property type="component" value="Unassembled WGS sequence"/>
</dbReference>